<organism evidence="2 3">
    <name type="scientific">Rhodocollybia butyracea</name>
    <dbReference type="NCBI Taxonomy" id="206335"/>
    <lineage>
        <taxon>Eukaryota</taxon>
        <taxon>Fungi</taxon>
        <taxon>Dikarya</taxon>
        <taxon>Basidiomycota</taxon>
        <taxon>Agaricomycotina</taxon>
        <taxon>Agaricomycetes</taxon>
        <taxon>Agaricomycetidae</taxon>
        <taxon>Agaricales</taxon>
        <taxon>Marasmiineae</taxon>
        <taxon>Omphalotaceae</taxon>
        <taxon>Rhodocollybia</taxon>
    </lineage>
</organism>
<keyword evidence="3" id="KW-1185">Reference proteome</keyword>
<proteinExistence type="predicted"/>
<evidence type="ECO:0000256" key="1">
    <source>
        <dbReference type="SAM" id="MobiDB-lite"/>
    </source>
</evidence>
<gene>
    <name evidence="2" type="ORF">BDP27DRAFT_1367199</name>
</gene>
<name>A0A9P5PIF7_9AGAR</name>
<feature type="region of interest" description="Disordered" evidence="1">
    <location>
        <begin position="201"/>
        <end position="226"/>
    </location>
</feature>
<reference evidence="2" key="1">
    <citation type="submission" date="2020-11" db="EMBL/GenBank/DDBJ databases">
        <authorList>
            <consortium name="DOE Joint Genome Institute"/>
            <person name="Ahrendt S."/>
            <person name="Riley R."/>
            <person name="Andreopoulos W."/>
            <person name="Labutti K."/>
            <person name="Pangilinan J."/>
            <person name="Ruiz-Duenas F.J."/>
            <person name="Barrasa J.M."/>
            <person name="Sanchez-Garcia M."/>
            <person name="Camarero S."/>
            <person name="Miyauchi S."/>
            <person name="Serrano A."/>
            <person name="Linde D."/>
            <person name="Babiker R."/>
            <person name="Drula E."/>
            <person name="Ayuso-Fernandez I."/>
            <person name="Pacheco R."/>
            <person name="Padilla G."/>
            <person name="Ferreira P."/>
            <person name="Barriuso J."/>
            <person name="Kellner H."/>
            <person name="Castanera R."/>
            <person name="Alfaro M."/>
            <person name="Ramirez L."/>
            <person name="Pisabarro A.G."/>
            <person name="Kuo A."/>
            <person name="Tritt A."/>
            <person name="Lipzen A."/>
            <person name="He G."/>
            <person name="Yan M."/>
            <person name="Ng V."/>
            <person name="Cullen D."/>
            <person name="Martin F."/>
            <person name="Rosso M.-N."/>
            <person name="Henrissat B."/>
            <person name="Hibbett D."/>
            <person name="Martinez A.T."/>
            <person name="Grigoriev I.V."/>
        </authorList>
    </citation>
    <scope>NUCLEOTIDE SEQUENCE</scope>
    <source>
        <strain evidence="2">AH 40177</strain>
    </source>
</reference>
<dbReference type="Proteomes" id="UP000772434">
    <property type="component" value="Unassembled WGS sequence"/>
</dbReference>
<protein>
    <submittedName>
        <fullName evidence="2">Uncharacterized protein</fullName>
    </submittedName>
</protein>
<evidence type="ECO:0000313" key="2">
    <source>
        <dbReference type="EMBL" id="KAF9064463.1"/>
    </source>
</evidence>
<feature type="compositionally biased region" description="Basic and acidic residues" evidence="1">
    <location>
        <begin position="208"/>
        <end position="226"/>
    </location>
</feature>
<accession>A0A9P5PIF7</accession>
<sequence length="226" mass="26259">MPPPARSPKQTHKWEWENTLPWNDGAAIFFEKRADFYWLVGGISTSLRLQSFLWDKERRMRGRLVAEIDAAAEVDIDTTVHRFFEIWGWNMWAQQPVKNSACMESSHKEVLTFAVNPFQFRDRGENLGATRPLALVGNFAYFADVPSSPRPVYPRRHPIRTWPLALLQRLSPGQSNARASLRSISPSCGKTFRMIWTKYKGYPPPGPPRERHPRADIRWERRGAER</sequence>
<dbReference type="AlphaFoldDB" id="A0A9P5PIF7"/>
<evidence type="ECO:0000313" key="3">
    <source>
        <dbReference type="Proteomes" id="UP000772434"/>
    </source>
</evidence>
<comment type="caution">
    <text evidence="2">The sequence shown here is derived from an EMBL/GenBank/DDBJ whole genome shotgun (WGS) entry which is preliminary data.</text>
</comment>
<dbReference type="EMBL" id="JADNRY010000123">
    <property type="protein sequence ID" value="KAF9064463.1"/>
    <property type="molecule type" value="Genomic_DNA"/>
</dbReference>